<dbReference type="Pfam" id="PF00892">
    <property type="entry name" value="EamA"/>
    <property type="match status" value="2"/>
</dbReference>
<feature type="transmembrane region" description="Helical" evidence="7">
    <location>
        <begin position="228"/>
        <end position="246"/>
    </location>
</feature>
<proteinExistence type="predicted"/>
<feature type="compositionally biased region" description="Low complexity" evidence="6">
    <location>
        <begin position="309"/>
        <end position="318"/>
    </location>
</feature>
<keyword evidence="2" id="KW-1003">Cell membrane</keyword>
<evidence type="ECO:0000313" key="10">
    <source>
        <dbReference type="Proteomes" id="UP000189339"/>
    </source>
</evidence>
<evidence type="ECO:0000256" key="3">
    <source>
        <dbReference type="ARBA" id="ARBA00022692"/>
    </source>
</evidence>
<keyword evidence="4 7" id="KW-1133">Transmembrane helix</keyword>
<protein>
    <submittedName>
        <fullName evidence="9">EamA family transporter</fullName>
    </submittedName>
</protein>
<keyword evidence="3 7" id="KW-0812">Transmembrane</keyword>
<feature type="transmembrane region" description="Helical" evidence="7">
    <location>
        <begin position="12"/>
        <end position="35"/>
    </location>
</feature>
<feature type="transmembrane region" description="Helical" evidence="7">
    <location>
        <begin position="163"/>
        <end position="182"/>
    </location>
</feature>
<feature type="region of interest" description="Disordered" evidence="6">
    <location>
        <begin position="307"/>
        <end position="327"/>
    </location>
</feature>
<evidence type="ECO:0000256" key="5">
    <source>
        <dbReference type="ARBA" id="ARBA00023136"/>
    </source>
</evidence>
<dbReference type="Gene3D" id="1.10.3730.20">
    <property type="match status" value="1"/>
</dbReference>
<feature type="transmembrane region" description="Helical" evidence="7">
    <location>
        <begin position="194"/>
        <end position="216"/>
    </location>
</feature>
<reference evidence="9 10" key="1">
    <citation type="submission" date="2016-12" db="EMBL/GenBank/DDBJ databases">
        <title>Marinobacter lutaoensis whole genome sequencing.</title>
        <authorList>
            <person name="Verma A."/>
            <person name="Krishnamurthi S."/>
        </authorList>
    </citation>
    <scope>NUCLEOTIDE SEQUENCE [LARGE SCALE GENOMIC DNA]</scope>
    <source>
        <strain evidence="9 10">T5054</strain>
    </source>
</reference>
<sequence>MAVTSKTTTQSLWLAYFGLVVTPLFWAGNAVLARGTVTLLPPLSMSFWRWVIALAILLPAGLPGLLRHRAVLRRHLGTMLVLSTFSVAAFNSLLYYAAITTSATNIALINATIPIFVALLAWLLLGDRTRPLQALGIALAVLGILVVVARGQWSVLSGLQMQAGDLLMVAAVFCWGLFSVLLRRHAVPVPALTFLTAQVLLGTLVLLPVYLVDLLFISGGFELSGRTLLPLLYFAIFPGILAYGFWNHGVHTLGPRSTALFMYLTPVYASVLAGLFLDESLSWYHLAGGALILLGLVLATRIGRPAPPRSAAAPSSESGVDTRCSDA</sequence>
<evidence type="ECO:0000256" key="7">
    <source>
        <dbReference type="SAM" id="Phobius"/>
    </source>
</evidence>
<dbReference type="Proteomes" id="UP000189339">
    <property type="component" value="Unassembled WGS sequence"/>
</dbReference>
<dbReference type="PANTHER" id="PTHR42920">
    <property type="entry name" value="OS03G0707200 PROTEIN-RELATED"/>
    <property type="match status" value="1"/>
</dbReference>
<feature type="domain" description="EamA" evidence="8">
    <location>
        <begin position="163"/>
        <end position="300"/>
    </location>
</feature>
<feature type="transmembrane region" description="Helical" evidence="7">
    <location>
        <begin position="132"/>
        <end position="151"/>
    </location>
</feature>
<keyword evidence="5 7" id="KW-0472">Membrane</keyword>
<organism evidence="9 10">
    <name type="scientific">Marinobacter lutaoensis</name>
    <dbReference type="NCBI Taxonomy" id="135739"/>
    <lineage>
        <taxon>Bacteria</taxon>
        <taxon>Pseudomonadati</taxon>
        <taxon>Pseudomonadota</taxon>
        <taxon>Gammaproteobacteria</taxon>
        <taxon>Pseudomonadales</taxon>
        <taxon>Marinobacteraceae</taxon>
        <taxon>Marinobacter</taxon>
    </lineage>
</organism>
<name>A0A1V2DNV2_9GAMM</name>
<dbReference type="InterPro" id="IPR037185">
    <property type="entry name" value="EmrE-like"/>
</dbReference>
<dbReference type="GO" id="GO:0005886">
    <property type="term" value="C:plasma membrane"/>
    <property type="evidence" value="ECO:0007669"/>
    <property type="project" value="UniProtKB-SubCell"/>
</dbReference>
<feature type="transmembrane region" description="Helical" evidence="7">
    <location>
        <begin position="47"/>
        <end position="66"/>
    </location>
</feature>
<dbReference type="AlphaFoldDB" id="A0A1V2DNV2"/>
<dbReference type="SUPFAM" id="SSF103481">
    <property type="entry name" value="Multidrug resistance efflux transporter EmrE"/>
    <property type="match status" value="2"/>
</dbReference>
<evidence type="ECO:0000313" key="9">
    <source>
        <dbReference type="EMBL" id="ONF42209.1"/>
    </source>
</evidence>
<comment type="caution">
    <text evidence="9">The sequence shown here is derived from an EMBL/GenBank/DDBJ whole genome shotgun (WGS) entry which is preliminary data.</text>
</comment>
<dbReference type="InterPro" id="IPR000620">
    <property type="entry name" value="EamA_dom"/>
</dbReference>
<gene>
    <name evidence="9" type="ORF">BTO32_16710</name>
</gene>
<feature type="transmembrane region" description="Helical" evidence="7">
    <location>
        <begin position="78"/>
        <end position="99"/>
    </location>
</feature>
<dbReference type="InterPro" id="IPR051258">
    <property type="entry name" value="Diverse_Substrate_Transporter"/>
</dbReference>
<evidence type="ECO:0000259" key="8">
    <source>
        <dbReference type="Pfam" id="PF00892"/>
    </source>
</evidence>
<evidence type="ECO:0000256" key="4">
    <source>
        <dbReference type="ARBA" id="ARBA00022989"/>
    </source>
</evidence>
<keyword evidence="10" id="KW-1185">Reference proteome</keyword>
<feature type="domain" description="EamA" evidence="8">
    <location>
        <begin position="14"/>
        <end position="148"/>
    </location>
</feature>
<feature type="transmembrane region" description="Helical" evidence="7">
    <location>
        <begin position="283"/>
        <end position="300"/>
    </location>
</feature>
<dbReference type="PANTHER" id="PTHR42920:SF11">
    <property type="entry name" value="INNER MEMBRANE PROTEIN YTFF"/>
    <property type="match status" value="1"/>
</dbReference>
<accession>A0A1V2DNV2</accession>
<feature type="transmembrane region" description="Helical" evidence="7">
    <location>
        <begin position="258"/>
        <end position="277"/>
    </location>
</feature>
<evidence type="ECO:0000256" key="2">
    <source>
        <dbReference type="ARBA" id="ARBA00022475"/>
    </source>
</evidence>
<evidence type="ECO:0000256" key="1">
    <source>
        <dbReference type="ARBA" id="ARBA00004651"/>
    </source>
</evidence>
<feature type="transmembrane region" description="Helical" evidence="7">
    <location>
        <begin position="105"/>
        <end position="125"/>
    </location>
</feature>
<dbReference type="STRING" id="135739.BTO32_16710"/>
<evidence type="ECO:0000256" key="6">
    <source>
        <dbReference type="SAM" id="MobiDB-lite"/>
    </source>
</evidence>
<dbReference type="EMBL" id="MSCW01000012">
    <property type="protein sequence ID" value="ONF42209.1"/>
    <property type="molecule type" value="Genomic_DNA"/>
</dbReference>
<comment type="subcellular location">
    <subcellularLocation>
        <location evidence="1">Cell membrane</location>
        <topology evidence="1">Multi-pass membrane protein</topology>
    </subcellularLocation>
</comment>